<keyword evidence="2" id="KW-1185">Reference proteome</keyword>
<sequence>MNEFSIIQNSALGSLALFSFVKEYHYSKDKLEGPTIPLLMPILPIVFNEESNLALSRNQKRLTSYYKTLADCRTIPVGLQKRMEHMYSNTMNSLNIGFATGMLIYNNASAEITPRPRLTLPDLTIAENHSIIQTSSLLGFWFSKLTLEEICISLNIQF</sequence>
<dbReference type="InterPro" id="IPR045390">
    <property type="entry name" value="ABC-3C_MC3"/>
</dbReference>
<dbReference type="RefSeq" id="WP_119755766.1">
    <property type="nucleotide sequence ID" value="NZ_CP032382.1"/>
</dbReference>
<accession>A0A385SL75</accession>
<dbReference type="OrthoDB" id="6957938at2"/>
<proteinExistence type="predicted"/>
<gene>
    <name evidence="1" type="ORF">D4L85_18880</name>
</gene>
<protein>
    <submittedName>
        <fullName evidence="1">Uncharacterized protein</fullName>
    </submittedName>
</protein>
<dbReference type="Proteomes" id="UP000266183">
    <property type="component" value="Chromosome"/>
</dbReference>
<dbReference type="Pfam" id="PF20131">
    <property type="entry name" value="MC3"/>
    <property type="match status" value="1"/>
</dbReference>
<reference evidence="2" key="1">
    <citation type="submission" date="2018-09" db="EMBL/GenBank/DDBJ databases">
        <title>Chryseolinea sp. KIS68-18 isolated from soil.</title>
        <authorList>
            <person name="Weon H.-Y."/>
            <person name="Kwon S.-W."/>
            <person name="Lee S.A."/>
        </authorList>
    </citation>
    <scope>NUCLEOTIDE SEQUENCE [LARGE SCALE GENOMIC DNA]</scope>
    <source>
        <strain evidence="2">KIS68-18</strain>
    </source>
</reference>
<dbReference type="KEGG" id="chk:D4L85_18880"/>
<dbReference type="AlphaFoldDB" id="A0A385SL75"/>
<evidence type="ECO:0000313" key="1">
    <source>
        <dbReference type="EMBL" id="AYB32513.1"/>
    </source>
</evidence>
<organism evidence="1 2">
    <name type="scientific">Chryseolinea soli</name>
    <dbReference type="NCBI Taxonomy" id="2321403"/>
    <lineage>
        <taxon>Bacteria</taxon>
        <taxon>Pseudomonadati</taxon>
        <taxon>Bacteroidota</taxon>
        <taxon>Cytophagia</taxon>
        <taxon>Cytophagales</taxon>
        <taxon>Fulvivirgaceae</taxon>
        <taxon>Chryseolinea</taxon>
    </lineage>
</organism>
<evidence type="ECO:0000313" key="2">
    <source>
        <dbReference type="Proteomes" id="UP000266183"/>
    </source>
</evidence>
<name>A0A385SL75_9BACT</name>
<dbReference type="EMBL" id="CP032382">
    <property type="protein sequence ID" value="AYB32513.1"/>
    <property type="molecule type" value="Genomic_DNA"/>
</dbReference>